<dbReference type="EMBL" id="UGTA01000001">
    <property type="protein sequence ID" value="SUB58982.1"/>
    <property type="molecule type" value="Genomic_DNA"/>
</dbReference>
<name>A0A379C9B9_9PAST</name>
<gene>
    <name evidence="2" type="ORF">NCTC12872_00953</name>
</gene>
<dbReference type="AlphaFoldDB" id="A0A379C9B9"/>
<accession>A0A379C9B9</accession>
<dbReference type="Gene3D" id="1.10.10.10">
    <property type="entry name" value="Winged helix-like DNA-binding domain superfamily/Winged helix DNA-binding domain"/>
    <property type="match status" value="1"/>
</dbReference>
<evidence type="ECO:0000313" key="2">
    <source>
        <dbReference type="EMBL" id="SUB58982.1"/>
    </source>
</evidence>
<protein>
    <recommendedName>
        <fullName evidence="4">Phage protein</fullName>
    </recommendedName>
</protein>
<dbReference type="SUPFAM" id="SSF46785">
    <property type="entry name" value="Winged helix' DNA-binding domain"/>
    <property type="match status" value="1"/>
</dbReference>
<sequence>MRFSTYINNQKCVDWGLNANQGALFDLLNQASSWAKPIYEDNEVFYWVSRNEVIAQLPLFYSKSDTVYRHFKDLAKKGLIVYIKKGSKDLIRLTEKGKEWNEFYPSNSDSNPNNSEIVPNNTPKLGNKSEKTRIQIRKISEIDPTNNITNNNIINDKNPPLPPKGKKSSCQKFNPETVELPDFVDRDSWIDYCQMRKAKNAPIKTKRTVELCLKDLEKHSDGNFNNAVAVLQQSVARSWTGLFAVKDDFKHSKPNNEIDFDDDSDFIGTELNLSPETIERLNRQQAGANDENL</sequence>
<evidence type="ECO:0008006" key="4">
    <source>
        <dbReference type="Google" id="ProtNLM"/>
    </source>
</evidence>
<organism evidence="2 3">
    <name type="scientific">Phocoenobacter uteri</name>
    <dbReference type="NCBI Taxonomy" id="146806"/>
    <lineage>
        <taxon>Bacteria</taxon>
        <taxon>Pseudomonadati</taxon>
        <taxon>Pseudomonadota</taxon>
        <taxon>Gammaproteobacteria</taxon>
        <taxon>Pasteurellales</taxon>
        <taxon>Pasteurellaceae</taxon>
        <taxon>Phocoenobacter</taxon>
    </lineage>
</organism>
<reference evidence="2 3" key="1">
    <citation type="submission" date="2018-06" db="EMBL/GenBank/DDBJ databases">
        <authorList>
            <consortium name="Pathogen Informatics"/>
            <person name="Doyle S."/>
        </authorList>
    </citation>
    <scope>NUCLEOTIDE SEQUENCE [LARGE SCALE GENOMIC DNA]</scope>
    <source>
        <strain evidence="2 3">NCTC12872</strain>
    </source>
</reference>
<evidence type="ECO:0000256" key="1">
    <source>
        <dbReference type="SAM" id="MobiDB-lite"/>
    </source>
</evidence>
<dbReference type="Proteomes" id="UP000255417">
    <property type="component" value="Unassembled WGS sequence"/>
</dbReference>
<dbReference type="InterPro" id="IPR036388">
    <property type="entry name" value="WH-like_DNA-bd_sf"/>
</dbReference>
<evidence type="ECO:0000313" key="3">
    <source>
        <dbReference type="Proteomes" id="UP000255417"/>
    </source>
</evidence>
<proteinExistence type="predicted"/>
<feature type="compositionally biased region" description="Low complexity" evidence="1">
    <location>
        <begin position="105"/>
        <end position="115"/>
    </location>
</feature>
<dbReference type="InterPro" id="IPR036390">
    <property type="entry name" value="WH_DNA-bd_sf"/>
</dbReference>
<dbReference type="RefSeq" id="WP_174894762.1">
    <property type="nucleotide sequence ID" value="NZ_LWIF01000001.1"/>
</dbReference>
<keyword evidence="3" id="KW-1185">Reference proteome</keyword>
<feature type="region of interest" description="Disordered" evidence="1">
    <location>
        <begin position="102"/>
        <end position="130"/>
    </location>
</feature>
<feature type="region of interest" description="Disordered" evidence="1">
    <location>
        <begin position="150"/>
        <end position="170"/>
    </location>
</feature>